<dbReference type="GO" id="GO:1901891">
    <property type="term" value="P:regulation of cell septum assembly"/>
    <property type="evidence" value="ECO:0007669"/>
    <property type="project" value="InterPro"/>
</dbReference>
<comment type="caution">
    <text evidence="9">The sequence shown here is derived from an EMBL/GenBank/DDBJ whole genome shotgun (WGS) entry which is preliminary data.</text>
</comment>
<dbReference type="GO" id="GO:0000917">
    <property type="term" value="P:division septum assembly"/>
    <property type="evidence" value="ECO:0007669"/>
    <property type="project" value="UniProtKB-KW"/>
</dbReference>
<dbReference type="InterPro" id="IPR016098">
    <property type="entry name" value="CAP/MinC_C"/>
</dbReference>
<protein>
    <recommendedName>
        <fullName evidence="6">Probable septum site-determining protein MinC</fullName>
    </recommendedName>
</protein>
<evidence type="ECO:0000256" key="2">
    <source>
        <dbReference type="ARBA" id="ARBA00022618"/>
    </source>
</evidence>
<dbReference type="Pfam" id="PF05209">
    <property type="entry name" value="MinC_N"/>
    <property type="match status" value="1"/>
</dbReference>
<feature type="domain" description="Septum formation inhibitor MinC C-terminal" evidence="7">
    <location>
        <begin position="149"/>
        <end position="247"/>
    </location>
</feature>
<dbReference type="InterPro" id="IPR013033">
    <property type="entry name" value="MinC"/>
</dbReference>
<name>A0A4S3KTZ2_9GAMM</name>
<dbReference type="RefSeq" id="WP_123522795.1">
    <property type="nucleotide sequence ID" value="NZ_JBHLWF010000011.1"/>
</dbReference>
<feature type="domain" description="Septum formation inhibitor MinC N-terminal" evidence="8">
    <location>
        <begin position="11"/>
        <end position="76"/>
    </location>
</feature>
<gene>
    <name evidence="6" type="primary">minC</name>
    <name evidence="9" type="ORF">EDC25_11839</name>
</gene>
<comment type="subunit">
    <text evidence="6">Interacts with MinD and FtsZ.</text>
</comment>
<dbReference type="AlphaFoldDB" id="A0A4S3KTZ2"/>
<keyword evidence="10" id="KW-1185">Reference proteome</keyword>
<dbReference type="PANTHER" id="PTHR34108:SF1">
    <property type="entry name" value="SEPTUM SITE-DETERMINING PROTEIN MINC"/>
    <property type="match status" value="1"/>
</dbReference>
<dbReference type="Pfam" id="PF03775">
    <property type="entry name" value="MinC_C"/>
    <property type="match status" value="1"/>
</dbReference>
<keyword evidence="2 6" id="KW-0132">Cell division</keyword>
<evidence type="ECO:0000256" key="1">
    <source>
        <dbReference type="ARBA" id="ARBA00006291"/>
    </source>
</evidence>
<dbReference type="Gene3D" id="2.160.20.70">
    <property type="match status" value="1"/>
</dbReference>
<dbReference type="HAMAP" id="MF_00267">
    <property type="entry name" value="MinC"/>
    <property type="match status" value="1"/>
</dbReference>
<reference evidence="9 10" key="1">
    <citation type="submission" date="2019-03" db="EMBL/GenBank/DDBJ databases">
        <title>Genomic Encyclopedia of Type Strains, Phase IV (KMG-IV): sequencing the most valuable type-strain genomes for metagenomic binning, comparative biology and taxonomic classification.</title>
        <authorList>
            <person name="Goeker M."/>
        </authorList>
    </citation>
    <scope>NUCLEOTIDE SEQUENCE [LARGE SCALE GENOMIC DNA]</scope>
    <source>
        <strain evidence="9 10">DSM 21944</strain>
    </source>
</reference>
<dbReference type="Gene3D" id="3.30.70.260">
    <property type="match status" value="1"/>
</dbReference>
<accession>A0A4S3KTZ2</accession>
<keyword evidence="3 6" id="KW-0717">Septation</keyword>
<evidence type="ECO:0000256" key="3">
    <source>
        <dbReference type="ARBA" id="ARBA00023210"/>
    </source>
</evidence>
<organism evidence="9 10">
    <name type="scientific">Pseudofulvimonas gallinarii</name>
    <dbReference type="NCBI Taxonomy" id="634155"/>
    <lineage>
        <taxon>Bacteria</taxon>
        <taxon>Pseudomonadati</taxon>
        <taxon>Pseudomonadota</taxon>
        <taxon>Gammaproteobacteria</taxon>
        <taxon>Lysobacterales</taxon>
        <taxon>Rhodanobacteraceae</taxon>
        <taxon>Pseudofulvimonas</taxon>
    </lineage>
</organism>
<keyword evidence="4 6" id="KW-0131">Cell cycle</keyword>
<evidence type="ECO:0000259" key="8">
    <source>
        <dbReference type="Pfam" id="PF05209"/>
    </source>
</evidence>
<dbReference type="InterPro" id="IPR005526">
    <property type="entry name" value="Septum_form_inhib_MinC_C"/>
</dbReference>
<sequence>MATVMEAACDLRVGQVGVATLKLRRLDLDDIRNELASKLAAAPQLLTRAPVIVDLNAFSNLPDAATARAVLDAVRAGGVLPVGLTYGSPAVDALARELDLPLFSRFRSAYESDNPAAAVPAPAPAPAAAAAPAPAPAAAPVAAAGVRVHEGHVRSGQQIYARGQDLTIIGTVSTGAEVIADGNIHIYGALRGRALAGASGDTAARVFCREFNAELVAVAGNYRVLEDAPAQLHGKALAIRLDGERLLFDPL</sequence>
<evidence type="ECO:0000313" key="10">
    <source>
        <dbReference type="Proteomes" id="UP000294599"/>
    </source>
</evidence>
<evidence type="ECO:0000313" key="9">
    <source>
        <dbReference type="EMBL" id="TCS95350.1"/>
    </source>
</evidence>
<dbReference type="InterPro" id="IPR036145">
    <property type="entry name" value="MinC_C_sf"/>
</dbReference>
<dbReference type="PANTHER" id="PTHR34108">
    <property type="entry name" value="SEPTUM SITE-DETERMINING PROTEIN MINC"/>
    <property type="match status" value="1"/>
</dbReference>
<dbReference type="Proteomes" id="UP000294599">
    <property type="component" value="Unassembled WGS sequence"/>
</dbReference>
<proteinExistence type="inferred from homology"/>
<evidence type="ECO:0000256" key="4">
    <source>
        <dbReference type="ARBA" id="ARBA00023306"/>
    </source>
</evidence>
<evidence type="ECO:0000256" key="6">
    <source>
        <dbReference type="HAMAP-Rule" id="MF_00267"/>
    </source>
</evidence>
<dbReference type="OrthoDB" id="9794530at2"/>
<comment type="similarity">
    <text evidence="1 6">Belongs to the MinC family.</text>
</comment>
<evidence type="ECO:0000259" key="7">
    <source>
        <dbReference type="Pfam" id="PF03775"/>
    </source>
</evidence>
<comment type="function">
    <text evidence="5 6">Cell division inhibitor that blocks the formation of polar Z ring septums. Rapidly oscillates between the poles of the cell to destabilize FtsZ filaments that have formed before they mature into polar Z rings. Prevents FtsZ polymerization.</text>
</comment>
<dbReference type="NCBIfam" id="TIGR01222">
    <property type="entry name" value="minC"/>
    <property type="match status" value="1"/>
</dbReference>
<dbReference type="GO" id="GO:0051302">
    <property type="term" value="P:regulation of cell division"/>
    <property type="evidence" value="ECO:0007669"/>
    <property type="project" value="InterPro"/>
</dbReference>
<dbReference type="GO" id="GO:0000902">
    <property type="term" value="P:cell morphogenesis"/>
    <property type="evidence" value="ECO:0007669"/>
    <property type="project" value="InterPro"/>
</dbReference>
<dbReference type="InterPro" id="IPR007874">
    <property type="entry name" value="MinC_N"/>
</dbReference>
<dbReference type="SUPFAM" id="SSF63848">
    <property type="entry name" value="Cell-division inhibitor MinC, C-terminal domain"/>
    <property type="match status" value="1"/>
</dbReference>
<evidence type="ECO:0000256" key="5">
    <source>
        <dbReference type="ARBA" id="ARBA00025606"/>
    </source>
</evidence>
<dbReference type="EMBL" id="SMAF01000018">
    <property type="protein sequence ID" value="TCS95350.1"/>
    <property type="molecule type" value="Genomic_DNA"/>
</dbReference>